<name>A0A8S9RVT1_BRACR</name>
<dbReference type="Proteomes" id="UP000712600">
    <property type="component" value="Unassembled WGS sequence"/>
</dbReference>
<dbReference type="AlphaFoldDB" id="A0A8S9RVT1"/>
<comment type="caution">
    <text evidence="1">The sequence shown here is derived from an EMBL/GenBank/DDBJ whole genome shotgun (WGS) entry which is preliminary data.</text>
</comment>
<gene>
    <name evidence="1" type="ORF">F2Q69_00031424</name>
</gene>
<dbReference type="EMBL" id="QGKX02000088">
    <property type="protein sequence ID" value="KAF3584907.1"/>
    <property type="molecule type" value="Genomic_DNA"/>
</dbReference>
<organism evidence="1 2">
    <name type="scientific">Brassica cretica</name>
    <name type="common">Mustard</name>
    <dbReference type="NCBI Taxonomy" id="69181"/>
    <lineage>
        <taxon>Eukaryota</taxon>
        <taxon>Viridiplantae</taxon>
        <taxon>Streptophyta</taxon>
        <taxon>Embryophyta</taxon>
        <taxon>Tracheophyta</taxon>
        <taxon>Spermatophyta</taxon>
        <taxon>Magnoliopsida</taxon>
        <taxon>eudicotyledons</taxon>
        <taxon>Gunneridae</taxon>
        <taxon>Pentapetalae</taxon>
        <taxon>rosids</taxon>
        <taxon>malvids</taxon>
        <taxon>Brassicales</taxon>
        <taxon>Brassicaceae</taxon>
        <taxon>Brassiceae</taxon>
        <taxon>Brassica</taxon>
    </lineage>
</organism>
<evidence type="ECO:0000313" key="2">
    <source>
        <dbReference type="Proteomes" id="UP000712600"/>
    </source>
</evidence>
<reference evidence="1" key="1">
    <citation type="submission" date="2019-12" db="EMBL/GenBank/DDBJ databases">
        <title>Genome sequencing and annotation of Brassica cretica.</title>
        <authorList>
            <person name="Studholme D.J."/>
            <person name="Sarris P."/>
        </authorList>
    </citation>
    <scope>NUCLEOTIDE SEQUENCE</scope>
    <source>
        <strain evidence="1">PFS-109/04</strain>
        <tissue evidence="1">Leaf</tissue>
    </source>
</reference>
<accession>A0A8S9RVT1</accession>
<evidence type="ECO:0000313" key="1">
    <source>
        <dbReference type="EMBL" id="KAF3584907.1"/>
    </source>
</evidence>
<proteinExistence type="predicted"/>
<sequence>MRGAVNELSCFYKELEQLPSVEKLWISPRHGVRTVTFWWGSYESAHSMCASSMLMKLQVKKVVVSRHWYLELMIRVWSWIKPFDDGRMSEERGRQRTSHIETFKQF</sequence>
<protein>
    <submittedName>
        <fullName evidence="1">Uncharacterized protein</fullName>
    </submittedName>
</protein>